<name>A0A0C2TG25_AMAMK</name>
<dbReference type="STRING" id="946122.A0A0C2TG25"/>
<dbReference type="SUPFAM" id="SSF50630">
    <property type="entry name" value="Acid proteases"/>
    <property type="match status" value="1"/>
</dbReference>
<keyword evidence="2 6" id="KW-0645">Protease</keyword>
<dbReference type="Gene3D" id="2.40.70.10">
    <property type="entry name" value="Acid Proteases"/>
    <property type="match status" value="2"/>
</dbReference>
<dbReference type="CDD" id="cd05471">
    <property type="entry name" value="pepsin_like"/>
    <property type="match status" value="1"/>
</dbReference>
<evidence type="ECO:0000256" key="5">
    <source>
        <dbReference type="PIRSR" id="PIRSR601461-1"/>
    </source>
</evidence>
<gene>
    <name evidence="9" type="ORF">M378DRAFT_438714</name>
</gene>
<dbReference type="FunCoup" id="A0A0C2TG25">
    <property type="interactions" value="59"/>
</dbReference>
<dbReference type="GO" id="GO:0006508">
    <property type="term" value="P:proteolysis"/>
    <property type="evidence" value="ECO:0007669"/>
    <property type="project" value="UniProtKB-KW"/>
</dbReference>
<evidence type="ECO:0000313" key="9">
    <source>
        <dbReference type="EMBL" id="KIL65829.1"/>
    </source>
</evidence>
<protein>
    <recommendedName>
        <fullName evidence="8">Peptidase A1 domain-containing protein</fullName>
    </recommendedName>
</protein>
<dbReference type="OrthoDB" id="771136at2759"/>
<keyword evidence="4 6" id="KW-0378">Hydrolase</keyword>
<evidence type="ECO:0000259" key="8">
    <source>
        <dbReference type="PROSITE" id="PS51767"/>
    </source>
</evidence>
<dbReference type="PROSITE" id="PS51767">
    <property type="entry name" value="PEPTIDASE_A1"/>
    <property type="match status" value="1"/>
</dbReference>
<evidence type="ECO:0000256" key="4">
    <source>
        <dbReference type="ARBA" id="ARBA00022801"/>
    </source>
</evidence>
<feature type="signal peptide" evidence="7">
    <location>
        <begin position="1"/>
        <end position="19"/>
    </location>
</feature>
<feature type="active site" evidence="5">
    <location>
        <position position="98"/>
    </location>
</feature>
<dbReference type="InterPro" id="IPR001969">
    <property type="entry name" value="Aspartic_peptidase_AS"/>
</dbReference>
<dbReference type="Pfam" id="PF00026">
    <property type="entry name" value="Asp"/>
    <property type="match status" value="1"/>
</dbReference>
<feature type="chain" id="PRO_5002155968" description="Peptidase A1 domain-containing protein" evidence="7">
    <location>
        <begin position="20"/>
        <end position="452"/>
    </location>
</feature>
<accession>A0A0C2TG25</accession>
<sequence length="452" mass="47014">MRTPFLSIPLLFLCSAAAADPINIPLVKRNNVKRDLASVMAAADNIRIKYGFPVANASPSRKRAGVADISMIDQLQDASYLATVNIGTPPQKMNVVLDTGSSDLWVATDQCTNCISATPLFQTSQSSSAQFSSSTVKLTYGSGEVAGNLAQDTVTMAGFNIPKQIFVAVTTVSQGFLEGSNSGILGLAFQPLAVTQTMPFWQALIQTNQLSAPEMSFHMARLVDVNNAPTETFGGTFTLGGTNSSLYTGNIEFLNVIVSPPTFWLLPLTKVTVQGKTIAITTGDAAISAIDTGTTLIGGPSKDVAAIYNAIPGSQAVPQSGGLYAFPCNTAVSVTMSFGGQSWAISTADMIVSQVPQTSFCVGGIFDLTQGANIPPNSGNPSWVVGDTFLKNVYSVFRSNPASVGFAQLSAQAVTSPGSSVTGTSNNSPASALNGKAVIVTVLTSLISICFI</sequence>
<organism evidence="9 10">
    <name type="scientific">Amanita muscaria (strain Koide BX008)</name>
    <dbReference type="NCBI Taxonomy" id="946122"/>
    <lineage>
        <taxon>Eukaryota</taxon>
        <taxon>Fungi</taxon>
        <taxon>Dikarya</taxon>
        <taxon>Basidiomycota</taxon>
        <taxon>Agaricomycotina</taxon>
        <taxon>Agaricomycetes</taxon>
        <taxon>Agaricomycetidae</taxon>
        <taxon>Agaricales</taxon>
        <taxon>Pluteineae</taxon>
        <taxon>Amanitaceae</taxon>
        <taxon>Amanita</taxon>
    </lineage>
</organism>
<dbReference type="InterPro" id="IPR021109">
    <property type="entry name" value="Peptidase_aspartic_dom_sf"/>
</dbReference>
<feature type="active site" evidence="5">
    <location>
        <position position="291"/>
    </location>
</feature>
<dbReference type="PANTHER" id="PTHR47966:SF6">
    <property type="entry name" value="PEPTIDASE A1 DOMAIN-CONTAINING PROTEIN"/>
    <property type="match status" value="1"/>
</dbReference>
<evidence type="ECO:0000256" key="1">
    <source>
        <dbReference type="ARBA" id="ARBA00007447"/>
    </source>
</evidence>
<dbReference type="Proteomes" id="UP000054549">
    <property type="component" value="Unassembled WGS sequence"/>
</dbReference>
<dbReference type="InterPro" id="IPR001461">
    <property type="entry name" value="Aspartic_peptidase_A1"/>
</dbReference>
<comment type="similarity">
    <text evidence="1 6">Belongs to the peptidase A1 family.</text>
</comment>
<dbReference type="EMBL" id="KN818239">
    <property type="protein sequence ID" value="KIL65829.1"/>
    <property type="molecule type" value="Genomic_DNA"/>
</dbReference>
<dbReference type="InterPro" id="IPR033121">
    <property type="entry name" value="PEPTIDASE_A1"/>
</dbReference>
<dbReference type="InterPro" id="IPR034164">
    <property type="entry name" value="Pepsin-like_dom"/>
</dbReference>
<dbReference type="PRINTS" id="PR00792">
    <property type="entry name" value="PEPSIN"/>
</dbReference>
<evidence type="ECO:0000256" key="7">
    <source>
        <dbReference type="SAM" id="SignalP"/>
    </source>
</evidence>
<dbReference type="PANTHER" id="PTHR47966">
    <property type="entry name" value="BETA-SITE APP-CLEAVING ENZYME, ISOFORM A-RELATED"/>
    <property type="match status" value="1"/>
</dbReference>
<evidence type="ECO:0000256" key="2">
    <source>
        <dbReference type="ARBA" id="ARBA00022670"/>
    </source>
</evidence>
<evidence type="ECO:0000256" key="6">
    <source>
        <dbReference type="RuleBase" id="RU000454"/>
    </source>
</evidence>
<evidence type="ECO:0000313" key="10">
    <source>
        <dbReference type="Proteomes" id="UP000054549"/>
    </source>
</evidence>
<keyword evidence="3 6" id="KW-0064">Aspartyl protease</keyword>
<reference evidence="9 10" key="1">
    <citation type="submission" date="2014-04" db="EMBL/GenBank/DDBJ databases">
        <title>Evolutionary Origins and Diversification of the Mycorrhizal Mutualists.</title>
        <authorList>
            <consortium name="DOE Joint Genome Institute"/>
            <consortium name="Mycorrhizal Genomics Consortium"/>
            <person name="Kohler A."/>
            <person name="Kuo A."/>
            <person name="Nagy L.G."/>
            <person name="Floudas D."/>
            <person name="Copeland A."/>
            <person name="Barry K.W."/>
            <person name="Cichocki N."/>
            <person name="Veneault-Fourrey C."/>
            <person name="LaButti K."/>
            <person name="Lindquist E.A."/>
            <person name="Lipzen A."/>
            <person name="Lundell T."/>
            <person name="Morin E."/>
            <person name="Murat C."/>
            <person name="Riley R."/>
            <person name="Ohm R."/>
            <person name="Sun H."/>
            <person name="Tunlid A."/>
            <person name="Henrissat B."/>
            <person name="Grigoriev I.V."/>
            <person name="Hibbett D.S."/>
            <person name="Martin F."/>
        </authorList>
    </citation>
    <scope>NUCLEOTIDE SEQUENCE [LARGE SCALE GENOMIC DNA]</scope>
    <source>
        <strain evidence="9 10">Koide BX008</strain>
    </source>
</reference>
<dbReference type="InParanoid" id="A0A0C2TG25"/>
<evidence type="ECO:0000256" key="3">
    <source>
        <dbReference type="ARBA" id="ARBA00022750"/>
    </source>
</evidence>
<keyword evidence="10" id="KW-1185">Reference proteome</keyword>
<proteinExistence type="inferred from homology"/>
<dbReference type="FunFam" id="2.40.70.10:FF:000115">
    <property type="entry name" value="Lysosomal aspartic protease"/>
    <property type="match status" value="1"/>
</dbReference>
<dbReference type="PROSITE" id="PS00141">
    <property type="entry name" value="ASP_PROTEASE"/>
    <property type="match status" value="1"/>
</dbReference>
<dbReference type="GO" id="GO:0004190">
    <property type="term" value="F:aspartic-type endopeptidase activity"/>
    <property type="evidence" value="ECO:0007669"/>
    <property type="project" value="UniProtKB-KW"/>
</dbReference>
<dbReference type="HOGENOM" id="CLU_013253_1_2_1"/>
<keyword evidence="7" id="KW-0732">Signal</keyword>
<dbReference type="AlphaFoldDB" id="A0A0C2TG25"/>
<feature type="domain" description="Peptidase A1" evidence="8">
    <location>
        <begin position="80"/>
        <end position="407"/>
    </location>
</feature>